<dbReference type="EMBL" id="CVVU01000044">
    <property type="protein sequence ID" value="CRO18856.1"/>
    <property type="molecule type" value="Genomic_DNA"/>
</dbReference>
<evidence type="ECO:0000313" key="3">
    <source>
        <dbReference type="Proteomes" id="UP000045039"/>
    </source>
</evidence>
<proteinExistence type="predicted"/>
<protein>
    <submittedName>
        <fullName evidence="2">Uncharacterized protein</fullName>
    </submittedName>
</protein>
<comment type="caution">
    <text evidence="2">The sequence shown here is derived from an EMBL/GenBank/DDBJ whole genome shotgun (WGS) entry which is preliminary data.</text>
</comment>
<dbReference type="AlphaFoldDB" id="A0A9P1R1G6"/>
<evidence type="ECO:0000313" key="2">
    <source>
        <dbReference type="EMBL" id="CRO18856.1"/>
    </source>
</evidence>
<sequence>MHGERPVFVKLSLQCGAKSCQQRCHGCAESRRCMIGVKRLTCVFPPRRHSHGTTRPTRPERQPPAPARRCPQLSCRAPRRCPRARLGPGALCGVRDDVAGDARRGPAGPAATGGLVASGPAPCGAGRLRVADAQHLPEPGTLPRPGGPHPGAGGRPAAARADRQPGGAGTAERPRLLSGAGRSRRARTRPRAPFQPPRTAAGRLRQAPARAVPGGDGQSLPGHRPGAPG</sequence>
<evidence type="ECO:0000256" key="1">
    <source>
        <dbReference type="SAM" id="MobiDB-lite"/>
    </source>
</evidence>
<reference evidence="3" key="1">
    <citation type="submission" date="2015-06" db="EMBL/GenBank/DDBJ databases">
        <authorList>
            <person name="Radhakrishnan Rajesh"/>
            <person name="Underwood Anthony"/>
            <person name="Al-Shahib Ali"/>
        </authorList>
    </citation>
    <scope>NUCLEOTIDE SEQUENCE [LARGE SCALE GENOMIC DNA]</scope>
    <source>
        <strain evidence="3">P19_London_7_VIM_2_05_10</strain>
    </source>
</reference>
<gene>
    <name evidence="2" type="ORF">PAERUG_P19_London_7_VIM_2_05_10_01006</name>
</gene>
<feature type="region of interest" description="Disordered" evidence="1">
    <location>
        <begin position="136"/>
        <end position="229"/>
    </location>
</feature>
<feature type="region of interest" description="Disordered" evidence="1">
    <location>
        <begin position="47"/>
        <end position="71"/>
    </location>
</feature>
<dbReference type="Proteomes" id="UP000045039">
    <property type="component" value="Unassembled WGS sequence"/>
</dbReference>
<name>A0A9P1R1G6_PSEAI</name>
<organism evidence="2 3">
    <name type="scientific">Pseudomonas aeruginosa</name>
    <dbReference type="NCBI Taxonomy" id="287"/>
    <lineage>
        <taxon>Bacteria</taxon>
        <taxon>Pseudomonadati</taxon>
        <taxon>Pseudomonadota</taxon>
        <taxon>Gammaproteobacteria</taxon>
        <taxon>Pseudomonadales</taxon>
        <taxon>Pseudomonadaceae</taxon>
        <taxon>Pseudomonas</taxon>
    </lineage>
</organism>
<accession>A0A9P1R1G6</accession>